<keyword evidence="1" id="KW-0732">Signal</keyword>
<evidence type="ECO:0000256" key="1">
    <source>
        <dbReference type="SAM" id="SignalP"/>
    </source>
</evidence>
<dbReference type="STRING" id="188906.SAMN04488526_2348"/>
<evidence type="ECO:0000313" key="3">
    <source>
        <dbReference type="Proteomes" id="UP000199283"/>
    </source>
</evidence>
<protein>
    <submittedName>
        <fullName evidence="2">Uncharacterized protein</fullName>
    </submittedName>
</protein>
<sequence>MSRFLHTAAILTVTTMATMASGASDDAWDNAGVVNWVCTFASAPRSAQVRLTVNDESGGLRSGSATVTTSSEEFRLQGALTNDTARFTDGISGPVILTIKRSDGSALLAPVARGTCVLR</sequence>
<accession>A0A1H7NY10</accession>
<gene>
    <name evidence="2" type="ORF">SAMN04488526_2348</name>
</gene>
<keyword evidence="3" id="KW-1185">Reference proteome</keyword>
<evidence type="ECO:0000313" key="2">
    <source>
        <dbReference type="EMBL" id="SEL28442.1"/>
    </source>
</evidence>
<dbReference type="RefSeq" id="WP_092762963.1">
    <property type="nucleotide sequence ID" value="NZ_FNZQ01000004.1"/>
</dbReference>
<dbReference type="AlphaFoldDB" id="A0A1H7NY10"/>
<feature type="chain" id="PRO_5011502759" evidence="1">
    <location>
        <begin position="23"/>
        <end position="119"/>
    </location>
</feature>
<feature type="signal peptide" evidence="1">
    <location>
        <begin position="1"/>
        <end position="22"/>
    </location>
</feature>
<reference evidence="2 3" key="1">
    <citation type="submission" date="2016-10" db="EMBL/GenBank/DDBJ databases">
        <authorList>
            <person name="de Groot N.N."/>
        </authorList>
    </citation>
    <scope>NUCLEOTIDE SEQUENCE [LARGE SCALE GENOMIC DNA]</scope>
    <source>
        <strain evidence="2 3">DSM 14858</strain>
    </source>
</reference>
<dbReference type="Proteomes" id="UP000199283">
    <property type="component" value="Unassembled WGS sequence"/>
</dbReference>
<dbReference type="EMBL" id="FNZQ01000004">
    <property type="protein sequence ID" value="SEL28442.1"/>
    <property type="molecule type" value="Genomic_DNA"/>
</dbReference>
<proteinExistence type="predicted"/>
<name>A0A1H7NY10_9RHOB</name>
<organism evidence="2 3">
    <name type="scientific">Jannaschia helgolandensis</name>
    <dbReference type="NCBI Taxonomy" id="188906"/>
    <lineage>
        <taxon>Bacteria</taxon>
        <taxon>Pseudomonadati</taxon>
        <taxon>Pseudomonadota</taxon>
        <taxon>Alphaproteobacteria</taxon>
        <taxon>Rhodobacterales</taxon>
        <taxon>Roseobacteraceae</taxon>
        <taxon>Jannaschia</taxon>
    </lineage>
</organism>